<feature type="domain" description="Restriction endonuclease type IV Mrr" evidence="1">
    <location>
        <begin position="37"/>
        <end position="115"/>
    </location>
</feature>
<name>A0ABX7DRM8_9FLAO</name>
<dbReference type="InterPro" id="IPR007560">
    <property type="entry name" value="Restrct_endonuc_IV_Mrr"/>
</dbReference>
<dbReference type="GO" id="GO:0004519">
    <property type="term" value="F:endonuclease activity"/>
    <property type="evidence" value="ECO:0007669"/>
    <property type="project" value="UniProtKB-KW"/>
</dbReference>
<dbReference type="Pfam" id="PF04471">
    <property type="entry name" value="Mrr_cat"/>
    <property type="match status" value="1"/>
</dbReference>
<dbReference type="Proteomes" id="UP000629420">
    <property type="component" value="Chromosome"/>
</dbReference>
<keyword evidence="2" id="KW-0378">Hydrolase</keyword>
<dbReference type="EMBL" id="CP068439">
    <property type="protein sequence ID" value="QQX76452.1"/>
    <property type="molecule type" value="Genomic_DNA"/>
</dbReference>
<organism evidence="2 3">
    <name type="scientific">Aequorivita iocasae</name>
    <dbReference type="NCBI Taxonomy" id="2803865"/>
    <lineage>
        <taxon>Bacteria</taxon>
        <taxon>Pseudomonadati</taxon>
        <taxon>Bacteroidota</taxon>
        <taxon>Flavobacteriia</taxon>
        <taxon>Flavobacteriales</taxon>
        <taxon>Flavobacteriaceae</taxon>
        <taxon>Aequorivita</taxon>
    </lineage>
</organism>
<evidence type="ECO:0000313" key="3">
    <source>
        <dbReference type="Proteomes" id="UP000629420"/>
    </source>
</evidence>
<reference evidence="2 3" key="1">
    <citation type="submission" date="2021-01" db="EMBL/GenBank/DDBJ databases">
        <title>Aequorivita sp. strain KX20305, a bacterium isolated from the sediment collected at a cold seep field in South China Sea.</title>
        <authorList>
            <person name="Zhang H."/>
            <person name="Li C."/>
        </authorList>
    </citation>
    <scope>NUCLEOTIDE SEQUENCE [LARGE SCALE GENOMIC DNA]</scope>
    <source>
        <strain evidence="2 3">KX20305</strain>
    </source>
</reference>
<gene>
    <name evidence="2" type="ORF">JK629_14180</name>
</gene>
<keyword evidence="2" id="KW-0255">Endonuclease</keyword>
<dbReference type="RefSeq" id="WP_202336256.1">
    <property type="nucleotide sequence ID" value="NZ_CP068439.1"/>
</dbReference>
<sequence length="319" mass="35991">MLTPTDTHLLAGILTKLSNPDSVEIILGKMVLDIAAQRKRDIDISVKYINEDGEEVSFVGLQVKDHTRKLGSPEVEQLCIHFKDSPSIKKGGIISASGFTKPAISKAAYHGIDLYHLRVWEKNQGIDLEHIKFGDDFFTSEIVPTIINKPFFTLIFERELTSKESQTISNESPLFIENSSNIDDPINIKTLCHNLLNSIMKDDSIQAKFDEVGFEKEISINQRIHISNNIFIKLGEEFVKINGANVEFKLIQKLKKMETNFKILININNPEERIGALVSEMSNGLLIGMVTSTDDKSVKLITIPISDRNKEKIHEMKIK</sequence>
<accession>A0ABX7DRM8</accession>
<proteinExistence type="predicted"/>
<keyword evidence="3" id="KW-1185">Reference proteome</keyword>
<protein>
    <submittedName>
        <fullName evidence="2">Restriction endonuclease</fullName>
    </submittedName>
</protein>
<evidence type="ECO:0000259" key="1">
    <source>
        <dbReference type="Pfam" id="PF04471"/>
    </source>
</evidence>
<evidence type="ECO:0000313" key="2">
    <source>
        <dbReference type="EMBL" id="QQX76452.1"/>
    </source>
</evidence>
<keyword evidence="2" id="KW-0540">Nuclease</keyword>